<dbReference type="InterPro" id="IPR011004">
    <property type="entry name" value="Trimer_LpxA-like_sf"/>
</dbReference>
<sequence>MNQPQSTYPATVDAFKQVVEDFKASAGYKEPLLFAVGSRVFTGNGTLASVRYPVVNGPGQNTASAAIWMKVLGVTPAGVQNITVSAAQLTEILAYFAPFKNDGKYHGNVIALEQALEATKSGPANRVVITFIFDDIDPQGVEDSTLKLYGLSHRCFKPNQLNLTKVFTKLPNVAWIGDTPMDAEEVEQSLMSAAFGDGSFAPHMVDKFPLYVHRINSLKMGVRITDQHKVRLGAYLGEGTTLMPGASYINFNAGTEGASMVEGRISSSVLVGAGTDIGGGASTLGVLSGGNNVFISLGRNCLLEVNSALGIPVGDAVIVAAETAVMASSRVAVQIEGHPLNGKVVKAAELAGINAATFRRNDVTGALEVLRTGRNIDFAKKLEDGEDILNSDLHKN</sequence>
<feature type="domain" description="2,3,4,5-tetrahydropyridine-2,6-dicarboxylate N-succinyltransferase middle" evidence="1">
    <location>
        <begin position="170"/>
        <end position="209"/>
    </location>
</feature>
<evidence type="ECO:0000259" key="1">
    <source>
        <dbReference type="Pfam" id="PF14789"/>
    </source>
</evidence>
<dbReference type="Pfam" id="PF14789">
    <property type="entry name" value="THDPS_M"/>
    <property type="match status" value="1"/>
</dbReference>
<dbReference type="RefSeq" id="WP_051057690.1">
    <property type="nucleotide sequence ID" value="NZ_JAVLSM010000013.1"/>
</dbReference>
<protein>
    <submittedName>
        <fullName evidence="2">Tetrahydrodipicolinate N-succinyltransferase N-terminal domain-containing protein</fullName>
    </submittedName>
</protein>
<dbReference type="Pfam" id="PF14790">
    <property type="entry name" value="THDPS_N"/>
    <property type="match status" value="1"/>
</dbReference>
<proteinExistence type="predicted"/>
<dbReference type="Gene3D" id="3.30.70.2010">
    <property type="match status" value="1"/>
</dbReference>
<organism evidence="2">
    <name type="scientific">Herbaspirillum huttiense subsp. nephrolepidis</name>
    <dbReference type="NCBI Taxonomy" id="3075126"/>
    <lineage>
        <taxon>Bacteria</taxon>
        <taxon>Pseudomonadati</taxon>
        <taxon>Pseudomonadota</taxon>
        <taxon>Betaproteobacteria</taxon>
        <taxon>Burkholderiales</taxon>
        <taxon>Oxalobacteraceae</taxon>
        <taxon>Herbaspirillum</taxon>
    </lineage>
</organism>
<accession>A0AAE4G7W0</accession>
<evidence type="ECO:0000313" key="2">
    <source>
        <dbReference type="EMBL" id="MDT0337308.1"/>
    </source>
</evidence>
<dbReference type="EMBL" id="JAVRAA010000004">
    <property type="protein sequence ID" value="MDT0337308.1"/>
    <property type="molecule type" value="Genomic_DNA"/>
</dbReference>
<name>A0AAE4G7W0_9BURK</name>
<gene>
    <name evidence="2" type="ORF">RJN63_10750</name>
</gene>
<dbReference type="Gene3D" id="2.160.10.10">
    <property type="entry name" value="Hexapeptide repeat proteins"/>
    <property type="match status" value="1"/>
</dbReference>
<reference evidence="2" key="1">
    <citation type="submission" date="2023-02" db="EMBL/GenBank/DDBJ databases">
        <title>Description of Herbaspirillum huttiense subsp. nephrolepsisexaltata and Herbaspirillum huttiense subsp. lycopersicon.</title>
        <authorList>
            <person name="Poudel M."/>
            <person name="Sharma A."/>
            <person name="Goss E."/>
            <person name="Tapia J.H."/>
            <person name="Harmon C.M."/>
            <person name="Jones J.B."/>
        </authorList>
    </citation>
    <scope>NUCLEOTIDE SEQUENCE</scope>
    <source>
        <strain evidence="2">NC40101</strain>
    </source>
</reference>
<dbReference type="SUPFAM" id="SSF51161">
    <property type="entry name" value="Trimeric LpxA-like enzymes"/>
    <property type="match status" value="1"/>
</dbReference>
<dbReference type="AlphaFoldDB" id="A0AAE4G7W0"/>
<dbReference type="InterPro" id="IPR032784">
    <property type="entry name" value="THDPS_M"/>
</dbReference>
<comment type="caution">
    <text evidence="2">The sequence shown here is derived from an EMBL/GenBank/DDBJ whole genome shotgun (WGS) entry which is preliminary data.</text>
</comment>